<dbReference type="GO" id="GO:0003677">
    <property type="term" value="F:DNA binding"/>
    <property type="evidence" value="ECO:0007669"/>
    <property type="project" value="UniProtKB-KW"/>
</dbReference>
<reference evidence="4 5" key="1">
    <citation type="submission" date="2016-04" db="EMBL/GenBank/DDBJ databases">
        <title>Draft genome sequence of Aeribacillus pallidus 8m3 from petroleum reservoir.</title>
        <authorList>
            <person name="Poltaraus A.B."/>
            <person name="Nazina T.N."/>
            <person name="Tourova T.P."/>
            <person name="Malakho S.M."/>
            <person name="Korshunova A.V."/>
            <person name="Sokolova D.S."/>
        </authorList>
    </citation>
    <scope>NUCLEOTIDE SEQUENCE [LARGE SCALE GENOMIC DNA]</scope>
    <source>
        <strain evidence="4 5">8m3</strain>
    </source>
</reference>
<accession>A0A161Y1W6</accession>
<feature type="coiled-coil region" evidence="2">
    <location>
        <begin position="83"/>
        <end position="117"/>
    </location>
</feature>
<dbReference type="Gene3D" id="6.10.250.360">
    <property type="match status" value="1"/>
</dbReference>
<dbReference type="PROSITE" id="PS50937">
    <property type="entry name" value="HTH_MERR_2"/>
    <property type="match status" value="1"/>
</dbReference>
<keyword evidence="2" id="KW-0175">Coiled coil</keyword>
<dbReference type="STRING" id="33936.AZI98_13010"/>
<dbReference type="PANTHER" id="PTHR30204">
    <property type="entry name" value="REDOX-CYCLING DRUG-SENSING TRANSCRIPTIONAL ACTIVATOR SOXR"/>
    <property type="match status" value="1"/>
</dbReference>
<feature type="domain" description="HTH merR-type" evidence="3">
    <location>
        <begin position="6"/>
        <end position="75"/>
    </location>
</feature>
<dbReference type="InterPro" id="IPR047057">
    <property type="entry name" value="MerR_fam"/>
</dbReference>
<evidence type="ECO:0000256" key="1">
    <source>
        <dbReference type="ARBA" id="ARBA00023125"/>
    </source>
</evidence>
<proteinExistence type="predicted"/>
<dbReference type="Gene3D" id="1.10.1660.10">
    <property type="match status" value="1"/>
</dbReference>
<dbReference type="Proteomes" id="UP000076476">
    <property type="component" value="Unassembled WGS sequence"/>
</dbReference>
<evidence type="ECO:0000259" key="3">
    <source>
        <dbReference type="PROSITE" id="PS50937"/>
    </source>
</evidence>
<dbReference type="CDD" id="cd01106">
    <property type="entry name" value="HTH_TipAL-Mta"/>
    <property type="match status" value="1"/>
</dbReference>
<dbReference type="PRINTS" id="PR00040">
    <property type="entry name" value="HTHMERR"/>
</dbReference>
<keyword evidence="1" id="KW-0238">DNA-binding</keyword>
<dbReference type="InterPro" id="IPR009061">
    <property type="entry name" value="DNA-bd_dom_put_sf"/>
</dbReference>
<comment type="caution">
    <text evidence="4">The sequence shown here is derived from an EMBL/GenBank/DDBJ whole genome shotgun (WGS) entry which is preliminary data.</text>
</comment>
<sequence length="261" mass="30607">MKEETYFTIGEFSKKTGTTIRTLHYYDQIGLLKPKKNPRSGHRLYSAHDVLTLQKIVSLKFLGYSLEQIKELINETNFDLNLKETLQFQKEALEERKEHIEEVLKAIKRILTILEEEKEVDSNVLMSLIQSIQTEKEQRKWIEHYTSKEVAEKLFDQPEEVMISLDKEYIQLSQETKRLAGRPVDDPEVEALVEKYMKTILEFIGKELISAIGNLDEAEIKTIENKLASPFTQEEEEWLQQVMEHYAMKAGLLQDENIDRL</sequence>
<dbReference type="EMBL" id="LWBR01000041">
    <property type="protein sequence ID" value="KZN95622.1"/>
    <property type="molecule type" value="Genomic_DNA"/>
</dbReference>
<dbReference type="AlphaFoldDB" id="A0A161Y1W6"/>
<evidence type="ECO:0000256" key="2">
    <source>
        <dbReference type="SAM" id="Coils"/>
    </source>
</evidence>
<dbReference type="OrthoDB" id="1894615at2"/>
<organism evidence="4 5">
    <name type="scientific">Aeribacillus pallidus</name>
    <dbReference type="NCBI Taxonomy" id="33936"/>
    <lineage>
        <taxon>Bacteria</taxon>
        <taxon>Bacillati</taxon>
        <taxon>Bacillota</taxon>
        <taxon>Bacilli</taxon>
        <taxon>Bacillales</taxon>
        <taxon>Bacillaceae</taxon>
        <taxon>Aeribacillus</taxon>
    </lineage>
</organism>
<protein>
    <submittedName>
        <fullName evidence="4">MerR family transcriptional regulator</fullName>
    </submittedName>
</protein>
<dbReference type="SUPFAM" id="SSF46955">
    <property type="entry name" value="Putative DNA-binding domain"/>
    <property type="match status" value="1"/>
</dbReference>
<dbReference type="SMART" id="SM00422">
    <property type="entry name" value="HTH_MERR"/>
    <property type="match status" value="1"/>
</dbReference>
<evidence type="ECO:0000313" key="4">
    <source>
        <dbReference type="EMBL" id="KZN95622.1"/>
    </source>
</evidence>
<keyword evidence="5" id="KW-1185">Reference proteome</keyword>
<dbReference type="RefSeq" id="WP_063388711.1">
    <property type="nucleotide sequence ID" value="NZ_LWBR01000041.1"/>
</dbReference>
<dbReference type="InterPro" id="IPR000551">
    <property type="entry name" value="MerR-type_HTH_dom"/>
</dbReference>
<evidence type="ECO:0000313" key="5">
    <source>
        <dbReference type="Proteomes" id="UP000076476"/>
    </source>
</evidence>
<dbReference type="GO" id="GO:0003700">
    <property type="term" value="F:DNA-binding transcription factor activity"/>
    <property type="evidence" value="ECO:0007669"/>
    <property type="project" value="InterPro"/>
</dbReference>
<dbReference type="Pfam" id="PF13411">
    <property type="entry name" value="MerR_1"/>
    <property type="match status" value="1"/>
</dbReference>
<name>A0A161Y1W6_9BACI</name>
<gene>
    <name evidence="4" type="ORF">AZI98_13010</name>
</gene>
<dbReference type="PANTHER" id="PTHR30204:SF96">
    <property type="entry name" value="CHROMOSOME-ANCHORING PROTEIN RACA"/>
    <property type="match status" value="1"/>
</dbReference>